<dbReference type="AlphaFoldDB" id="A0A2G4R4T0"/>
<evidence type="ECO:0000313" key="2">
    <source>
        <dbReference type="Proteomes" id="UP000237472"/>
    </source>
</evidence>
<protein>
    <submittedName>
        <fullName evidence="1">Uncharacterized protein</fullName>
    </submittedName>
</protein>
<dbReference type="EMBL" id="LDWY01000027">
    <property type="protein sequence ID" value="PHY91559.1"/>
    <property type="molecule type" value="Genomic_DNA"/>
</dbReference>
<organism evidence="1 2">
    <name type="scientific">Campylobacter vulpis</name>
    <dbReference type="NCBI Taxonomy" id="1655500"/>
    <lineage>
        <taxon>Bacteria</taxon>
        <taxon>Pseudomonadati</taxon>
        <taxon>Campylobacterota</taxon>
        <taxon>Epsilonproteobacteria</taxon>
        <taxon>Campylobacterales</taxon>
        <taxon>Campylobacteraceae</taxon>
        <taxon>Campylobacter</taxon>
    </lineage>
</organism>
<comment type="caution">
    <text evidence="1">The sequence shown here is derived from an EMBL/GenBank/DDBJ whole genome shotgun (WGS) entry which is preliminary data.</text>
</comment>
<name>A0A2G4R4T0_9BACT</name>
<accession>A0A2G4R4T0</accession>
<dbReference type="Proteomes" id="UP000237472">
    <property type="component" value="Unassembled WGS sequence"/>
</dbReference>
<feature type="non-terminal residue" evidence="1">
    <location>
        <position position="1"/>
    </location>
</feature>
<evidence type="ECO:0000313" key="1">
    <source>
        <dbReference type="EMBL" id="PHY91559.1"/>
    </source>
</evidence>
<feature type="non-terminal residue" evidence="1">
    <location>
        <position position="654"/>
    </location>
</feature>
<gene>
    <name evidence="1" type="ORF">AA994_02340</name>
</gene>
<reference evidence="2" key="1">
    <citation type="submission" date="2015-06" db="EMBL/GenBank/DDBJ databases">
        <authorList>
            <person name="Parisi A."/>
            <person name="Chiara M."/>
            <person name="Florio D."/>
            <person name="Miccolupo A."/>
            <person name="Manzari C."/>
            <person name="Mion D."/>
            <person name="Caruso M."/>
            <person name="D'erchia A.M."/>
            <person name="Zanoni R."/>
        </authorList>
    </citation>
    <scope>NUCLEOTIDE SEQUENCE [LARGE SCALE GENOMIC DNA]</scope>
    <source>
        <strain evidence="2">73/13</strain>
    </source>
</reference>
<proteinExistence type="predicted"/>
<sequence length="654" mass="68300">GGGGDTMLSCNQQGIHNLPSYLNSHSFKSRLIPSFLALSVITALYSPLQANWVYNKPDNQTQNGENITASDNGTVNNKNWIFFTNTSNTGSLTINGSLTASGTGTRGGVNVSNGRTVGTITIGSSGSLNTQHHGINIMQNAHAAKIDVQGSLSVSGNNGHGINIHNNANVSEISINGNLSANGNNGQGINIMNNANVGTITLGSSGSISSQHRRAILVNRNATINHIDIQGTITKGRGVWNDGIIGMSNNGGSGGGTGTTPGIKVTGNITSTSESAAALGNGGTINGNIVVENGATLTGGKKFNTNLYTALANDGVINGNIEIKQGATLMGGIGNTKLSTYEWGGKVNGNIKVNGTVNGNIGNYSGTITGSIEIQENANVTGNIRLGTIGQRVNGKVEGDIIVKGTLNGNIDSSGTIGGKIQNEAKNAITIYNRPGASIAQGITNKGTATIRNQGKIQQGIINDGGTLTVINDFRRDENAADGYRAVGEIGKTTSGVHIENKSGQLHINAWYFNKEDYATAEERKNNALLVSGDYQNITIGDSFINTKGLDVDKTYNSYSLIADKDGNAVGDKVNNGQGIDVNKLHSISGIYSFENFGGAGQYRANINRDELSGRILAQSIIYSQRIRNVNLSRILREATTQVFVSGKESEVNA</sequence>